<keyword evidence="2" id="KW-1185">Reference proteome</keyword>
<name>A0A8K0VCZ8_9RHOB</name>
<evidence type="ECO:0000313" key="1">
    <source>
        <dbReference type="EMBL" id="MBL4917459.1"/>
    </source>
</evidence>
<dbReference type="InterPro" id="IPR021791">
    <property type="entry name" value="Phage_TAC_11"/>
</dbReference>
<dbReference type="RefSeq" id="WP_202688366.1">
    <property type="nucleotide sequence ID" value="NZ_JAESVN010000003.1"/>
</dbReference>
<sequence length="128" mass="14109">MNDTITHRAFFGDAEYSFCLTDPMLTELERITGLGVGALYFQMLNLAYPAEYLREIIRLGLIGGGMNPEQAKRLCDAYGVNRPLAEVLGLSFEIMAARWTGKTETPDDIDQNAVADFERFAAALPVAA</sequence>
<accession>A0A8K0VCZ8</accession>
<reference evidence="1" key="1">
    <citation type="submission" date="2021-01" db="EMBL/GenBank/DDBJ databases">
        <title>Tabrizicola alba sp. nov. a motile alkaliphilic bacterium isolated from a soda lake.</title>
        <authorList>
            <person name="Szuroczki S."/>
            <person name="Abbaszade G."/>
            <person name="Schumann P."/>
            <person name="Toth E."/>
        </authorList>
    </citation>
    <scope>NUCLEOTIDE SEQUENCE</scope>
    <source>
        <strain evidence="1">DMG-N-6</strain>
    </source>
</reference>
<dbReference type="Proteomes" id="UP000648908">
    <property type="component" value="Unassembled WGS sequence"/>
</dbReference>
<dbReference type="EMBL" id="JAESVN010000003">
    <property type="protein sequence ID" value="MBL4917459.1"/>
    <property type="molecule type" value="Genomic_DNA"/>
</dbReference>
<comment type="caution">
    <text evidence="1">The sequence shown here is derived from an EMBL/GenBank/DDBJ whole genome shotgun (WGS) entry which is preliminary data.</text>
</comment>
<proteinExistence type="predicted"/>
<dbReference type="AlphaFoldDB" id="A0A8K0VCZ8"/>
<organism evidence="1 2">
    <name type="scientific">Szabonella alba</name>
    <dbReference type="NCBI Taxonomy" id="2804194"/>
    <lineage>
        <taxon>Bacteria</taxon>
        <taxon>Pseudomonadati</taxon>
        <taxon>Pseudomonadota</taxon>
        <taxon>Alphaproteobacteria</taxon>
        <taxon>Rhodobacterales</taxon>
        <taxon>Paracoccaceae</taxon>
        <taxon>Szabonella</taxon>
    </lineage>
</organism>
<gene>
    <name evidence="1" type="ORF">JL811_09520</name>
</gene>
<dbReference type="Pfam" id="PF11836">
    <property type="entry name" value="Phage_TAC_11"/>
    <property type="match status" value="1"/>
</dbReference>
<protein>
    <submittedName>
        <fullName evidence="1">Gene transfer agent family protein</fullName>
    </submittedName>
</protein>
<evidence type="ECO:0000313" key="2">
    <source>
        <dbReference type="Proteomes" id="UP000648908"/>
    </source>
</evidence>